<keyword evidence="9 13" id="KW-0418">Kinase</keyword>
<dbReference type="EC" id="2.7.1.130" evidence="3 13"/>
<evidence type="ECO:0000256" key="14">
    <source>
        <dbReference type="SAM" id="Phobius"/>
    </source>
</evidence>
<dbReference type="HAMAP" id="MF_00409">
    <property type="entry name" value="LpxK"/>
    <property type="match status" value="1"/>
</dbReference>
<keyword evidence="5 13" id="KW-0444">Lipid biosynthesis</keyword>
<keyword evidence="7 13" id="KW-0808">Transferase</keyword>
<dbReference type="GO" id="GO:0005524">
    <property type="term" value="F:ATP binding"/>
    <property type="evidence" value="ECO:0007669"/>
    <property type="project" value="UniProtKB-UniRule"/>
</dbReference>
<dbReference type="RefSeq" id="WP_133475719.1">
    <property type="nucleotide sequence ID" value="NZ_SNWP01000014.1"/>
</dbReference>
<dbReference type="GO" id="GO:0009244">
    <property type="term" value="P:lipopolysaccharide core region biosynthetic process"/>
    <property type="evidence" value="ECO:0007669"/>
    <property type="project" value="TreeGrafter"/>
</dbReference>
<comment type="pathway">
    <text evidence="2 13">Glycolipid biosynthesis; lipid IV(A) biosynthesis; lipid IV(A) from (3R)-3-hydroxytetradecanoyl-[acyl-carrier-protein] and UDP-N-acetyl-alpha-D-glucosamine: step 6/6.</text>
</comment>
<reference evidence="15 16" key="1">
    <citation type="submission" date="2019-03" db="EMBL/GenBank/DDBJ databases">
        <title>Genomic Encyclopedia of Archaeal and Bacterial Type Strains, Phase II (KMG-II): from individual species to whole genera.</title>
        <authorList>
            <person name="Goeker M."/>
        </authorList>
    </citation>
    <scope>NUCLEOTIDE SEQUENCE [LARGE SCALE GENOMIC DNA]</scope>
    <source>
        <strain evidence="15 16">DSM 28323</strain>
    </source>
</reference>
<keyword evidence="10 13" id="KW-0067">ATP-binding</keyword>
<dbReference type="UniPathway" id="UPA00359">
    <property type="reaction ID" value="UER00482"/>
</dbReference>
<evidence type="ECO:0000313" key="16">
    <source>
        <dbReference type="Proteomes" id="UP000295741"/>
    </source>
</evidence>
<dbReference type="Pfam" id="PF02606">
    <property type="entry name" value="LpxK"/>
    <property type="match status" value="1"/>
</dbReference>
<feature type="transmembrane region" description="Helical" evidence="14">
    <location>
        <begin position="6"/>
        <end position="25"/>
    </location>
</feature>
<evidence type="ECO:0000256" key="11">
    <source>
        <dbReference type="ARBA" id="ARBA00023098"/>
    </source>
</evidence>
<evidence type="ECO:0000256" key="8">
    <source>
        <dbReference type="ARBA" id="ARBA00022741"/>
    </source>
</evidence>
<keyword evidence="14" id="KW-0472">Membrane</keyword>
<keyword evidence="14" id="KW-0812">Transmembrane</keyword>
<evidence type="ECO:0000256" key="7">
    <source>
        <dbReference type="ARBA" id="ARBA00022679"/>
    </source>
</evidence>
<evidence type="ECO:0000256" key="1">
    <source>
        <dbReference type="ARBA" id="ARBA00002274"/>
    </source>
</evidence>
<gene>
    <name evidence="13" type="primary">lpxK</name>
    <name evidence="15" type="ORF">BC659_3166</name>
</gene>
<evidence type="ECO:0000256" key="9">
    <source>
        <dbReference type="ARBA" id="ARBA00022777"/>
    </source>
</evidence>
<evidence type="ECO:0000256" key="13">
    <source>
        <dbReference type="HAMAP-Rule" id="MF_00409"/>
    </source>
</evidence>
<name>A0A4R6IRS3_9BACT</name>
<dbReference type="EMBL" id="SNWP01000014">
    <property type="protein sequence ID" value="TDO25150.1"/>
    <property type="molecule type" value="Genomic_DNA"/>
</dbReference>
<comment type="caution">
    <text evidence="13">Lacks conserved residue(s) required for the propagation of feature annotation.</text>
</comment>
<dbReference type="GO" id="GO:0009029">
    <property type="term" value="F:lipid-A 4'-kinase activity"/>
    <property type="evidence" value="ECO:0007669"/>
    <property type="project" value="UniProtKB-UniRule"/>
</dbReference>
<evidence type="ECO:0000256" key="4">
    <source>
        <dbReference type="ARBA" id="ARBA00016436"/>
    </source>
</evidence>
<dbReference type="Proteomes" id="UP000295741">
    <property type="component" value="Unassembled WGS sequence"/>
</dbReference>
<keyword evidence="8 13" id="KW-0547">Nucleotide-binding</keyword>
<evidence type="ECO:0000256" key="3">
    <source>
        <dbReference type="ARBA" id="ARBA00012071"/>
    </source>
</evidence>
<dbReference type="GO" id="GO:0009245">
    <property type="term" value="P:lipid A biosynthetic process"/>
    <property type="evidence" value="ECO:0007669"/>
    <property type="project" value="UniProtKB-UniRule"/>
</dbReference>
<comment type="function">
    <text evidence="1 13">Transfers the gamma-phosphate of ATP to the 4'-position of a tetraacyldisaccharide 1-phosphate intermediate (termed DS-1-P) to form tetraacyldisaccharide 1,4'-bis-phosphate (lipid IVA).</text>
</comment>
<sequence length="361" mass="41872">MNFNTLFLKSFRVLLLPVALIYALVIRIRNWMFDKHYLKSAKFNFPLICVGNLAVGGTGKSPMVEYLLHLLSPQCKVGTLSRGYKRKTKGYALANANTTALEIGDEPMLFHMKFPNVPVAVGEERLVAIPQLLQDVPDLQAIILDDAFQHRSVDAGFNILLTEYSNIYVHDFYLPTGDLRDEKMSARRASVIVVTKCPQDLSNERKQQIIRSLKPRADQKVFFTRIAYGIPYHIFNYDDEWLLTPRDEVLLVCGIANPKPLKDYLLERTHTYYQQDYSDHHIFSIDDLNDIRRKFEQIQAKEKIILTTEKDAVRLMKFSEELANLPMYVLPIRHEFLFGEGEQFNTMVTDFIRNFNYKSMT</sequence>
<dbReference type="InterPro" id="IPR027417">
    <property type="entry name" value="P-loop_NTPase"/>
</dbReference>
<accession>A0A4R6IRS3</accession>
<dbReference type="InterPro" id="IPR003758">
    <property type="entry name" value="LpxK"/>
</dbReference>
<evidence type="ECO:0000256" key="6">
    <source>
        <dbReference type="ARBA" id="ARBA00022556"/>
    </source>
</evidence>
<comment type="similarity">
    <text evidence="13">Belongs to the LpxK family.</text>
</comment>
<keyword evidence="14" id="KW-1133">Transmembrane helix</keyword>
<dbReference type="NCBIfam" id="TIGR00682">
    <property type="entry name" value="lpxK"/>
    <property type="match status" value="1"/>
</dbReference>
<dbReference type="OrthoDB" id="9766423at2"/>
<evidence type="ECO:0000256" key="2">
    <source>
        <dbReference type="ARBA" id="ARBA00004870"/>
    </source>
</evidence>
<comment type="caution">
    <text evidence="15">The sequence shown here is derived from an EMBL/GenBank/DDBJ whole genome shotgun (WGS) entry which is preliminary data.</text>
</comment>
<keyword evidence="6 13" id="KW-0441">Lipid A biosynthesis</keyword>
<dbReference type="PANTHER" id="PTHR42724">
    <property type="entry name" value="TETRAACYLDISACCHARIDE 4'-KINASE"/>
    <property type="match status" value="1"/>
</dbReference>
<dbReference type="PANTHER" id="PTHR42724:SF1">
    <property type="entry name" value="TETRAACYLDISACCHARIDE 4'-KINASE, MITOCHONDRIAL-RELATED"/>
    <property type="match status" value="1"/>
</dbReference>
<organism evidence="15 16">
    <name type="scientific">Sediminibacterium goheungense</name>
    <dbReference type="NCBI Taxonomy" id="1086393"/>
    <lineage>
        <taxon>Bacteria</taxon>
        <taxon>Pseudomonadati</taxon>
        <taxon>Bacteroidota</taxon>
        <taxon>Chitinophagia</taxon>
        <taxon>Chitinophagales</taxon>
        <taxon>Chitinophagaceae</taxon>
        <taxon>Sediminibacterium</taxon>
    </lineage>
</organism>
<keyword evidence="11 13" id="KW-0443">Lipid metabolism</keyword>
<evidence type="ECO:0000256" key="5">
    <source>
        <dbReference type="ARBA" id="ARBA00022516"/>
    </source>
</evidence>
<dbReference type="SUPFAM" id="SSF52540">
    <property type="entry name" value="P-loop containing nucleoside triphosphate hydrolases"/>
    <property type="match status" value="1"/>
</dbReference>
<protein>
    <recommendedName>
        <fullName evidence="4 13">Tetraacyldisaccharide 4'-kinase</fullName>
        <ecNumber evidence="3 13">2.7.1.130</ecNumber>
    </recommendedName>
    <alternativeName>
        <fullName evidence="12 13">Lipid A 4'-kinase</fullName>
    </alternativeName>
</protein>
<keyword evidence="16" id="KW-1185">Reference proteome</keyword>
<dbReference type="GO" id="GO:0005886">
    <property type="term" value="C:plasma membrane"/>
    <property type="evidence" value="ECO:0007669"/>
    <property type="project" value="TreeGrafter"/>
</dbReference>
<dbReference type="AlphaFoldDB" id="A0A4R6IRS3"/>
<evidence type="ECO:0000256" key="12">
    <source>
        <dbReference type="ARBA" id="ARBA00029757"/>
    </source>
</evidence>
<evidence type="ECO:0000256" key="10">
    <source>
        <dbReference type="ARBA" id="ARBA00022840"/>
    </source>
</evidence>
<evidence type="ECO:0000313" key="15">
    <source>
        <dbReference type="EMBL" id="TDO25150.1"/>
    </source>
</evidence>
<proteinExistence type="inferred from homology"/>
<comment type="catalytic activity">
    <reaction evidence="13">
        <text>a lipid A disaccharide + ATP = a lipid IVA + ADP + H(+)</text>
        <dbReference type="Rhea" id="RHEA:67840"/>
        <dbReference type="ChEBI" id="CHEBI:15378"/>
        <dbReference type="ChEBI" id="CHEBI:30616"/>
        <dbReference type="ChEBI" id="CHEBI:176343"/>
        <dbReference type="ChEBI" id="CHEBI:176425"/>
        <dbReference type="ChEBI" id="CHEBI:456216"/>
        <dbReference type="EC" id="2.7.1.130"/>
    </reaction>
</comment>